<dbReference type="OrthoDB" id="9765468at2"/>
<evidence type="ECO:0000259" key="3">
    <source>
        <dbReference type="Pfam" id="PF00391"/>
    </source>
</evidence>
<dbReference type="InterPro" id="IPR002192">
    <property type="entry name" value="PPDK_AMP/ATP-bd"/>
</dbReference>
<dbReference type="GO" id="GO:0016301">
    <property type="term" value="F:kinase activity"/>
    <property type="evidence" value="ECO:0007669"/>
    <property type="project" value="InterPro"/>
</dbReference>
<dbReference type="Gene3D" id="3.30.470.20">
    <property type="entry name" value="ATP-grasp fold, B domain"/>
    <property type="match status" value="1"/>
</dbReference>
<dbReference type="FunFam" id="3.30.1490.20:FF:000010">
    <property type="entry name" value="Phosphoenolpyruvate synthase"/>
    <property type="match status" value="1"/>
</dbReference>
<sequence length="873" mass="98404">MTSRVLFFNQVNRSSLPYVGGKGANLGELSHAGFPVPDGFCISTAAYKDFIATSNKINEYLESLNKLDRHDSEQLRETGKRIRSHLHQLNIPGHLKDEIVAAWKSAGMDNSYAIRSSATAEDLPNASFAGQQDTYLNIRGEDELLKHIRKCWASLFTDRAIAYRTKNGFDHYHVYLSVVVQKMVSPEISGIMFTADPSSGNRRVVSIDASFGLGEAIVSGLVSADLYKVKEDKIIHKNISVKKKAVFALPEGGTISKDLPQDQQKQQTLSDEYIQMAAKIGKQIEKHFGAPQDIEFCVEMGKFYVVQSRPITTLYPLPDIPQESMRILYSFGHFQMMTDAVKPLGLSVLKTIMPIPAQYTWEAGGRLYVDVSEILRHRIGRRVFPAFFKNMDEAASRAIQEVMERPEFLKVTSKRVSLKSLCKTFCPLLYKIGQNLFKRDPALAIYNVEAFIKRMTTDTRKSLQNVSGARRLETVQTQLNGFFKAVFPNIFHYAASFVISSILLEKMFIRWLGNDKELRFINKSLPGNVTSEMGLKIGDLADTVRGFPEVKEYLKKVDDETFYEELKNVHGGKWFQKTFEKFITTYGSRCAGEIDITRPRWREAPTQLVPAILGHMRSVKPGVHRRKFIHGDKEAKEAEQRILYYLKGNRIKAKLVKRFIKVYRNYGGLREHHKYLLTLILDECKKAIIAEAKEYVQNGTLSQPEDVYFLTLDEFIQLTKGQLSEDVSQLIVERKATYEWHKTLKPPRVLTNEGESVIVPKTGHFPAGSLIGSPVSSGIIEGKARIVLKPEEAELHEGEILVAPHTDPGWTPLFQSAKGLITEVGGLMTHGSVVAREYGIPAVVGIDEATLKIQTGQLIRLDGDQGYVEILKD</sequence>
<protein>
    <submittedName>
        <fullName evidence="5">Phosphoenolpyruvate synthase</fullName>
    </submittedName>
</protein>
<name>A0A1G8CS01_9BACI</name>
<evidence type="ECO:0000313" key="5">
    <source>
        <dbReference type="EMBL" id="SDH48212.1"/>
    </source>
</evidence>
<dbReference type="NCBIfam" id="NF004877">
    <property type="entry name" value="PRK06241.1-2"/>
    <property type="match status" value="1"/>
</dbReference>
<dbReference type="InterPro" id="IPR008279">
    <property type="entry name" value="PEP-util_enz_mobile_dom"/>
</dbReference>
<reference evidence="5 6" key="1">
    <citation type="submission" date="2016-10" db="EMBL/GenBank/DDBJ databases">
        <authorList>
            <person name="de Groot N.N."/>
        </authorList>
    </citation>
    <scope>NUCLEOTIDE SEQUENCE [LARGE SCALE GENOMIC DNA]</scope>
    <source>
        <strain evidence="6">P4B,CCM 7963,CECT 7998,DSM 25260,IBRC-M 10614,KCTC 13821</strain>
    </source>
</reference>
<dbReference type="AlphaFoldDB" id="A0A1G8CS01"/>
<organism evidence="5 6">
    <name type="scientific">Alteribacillus bidgolensis</name>
    <dbReference type="NCBI Taxonomy" id="930129"/>
    <lineage>
        <taxon>Bacteria</taxon>
        <taxon>Bacillati</taxon>
        <taxon>Bacillota</taxon>
        <taxon>Bacilli</taxon>
        <taxon>Bacillales</taxon>
        <taxon>Bacillaceae</taxon>
        <taxon>Alteribacillus</taxon>
    </lineage>
</organism>
<keyword evidence="1" id="KW-0547">Nucleotide-binding</keyword>
<dbReference type="InterPro" id="IPR051549">
    <property type="entry name" value="PEP_Utilizing_Enz"/>
</dbReference>
<dbReference type="InterPro" id="IPR036637">
    <property type="entry name" value="Phosphohistidine_dom_sf"/>
</dbReference>
<dbReference type="EMBL" id="FNDU01000001">
    <property type="protein sequence ID" value="SDH48212.1"/>
    <property type="molecule type" value="Genomic_DNA"/>
</dbReference>
<dbReference type="SUPFAM" id="SSF52009">
    <property type="entry name" value="Phosphohistidine domain"/>
    <property type="match status" value="1"/>
</dbReference>
<dbReference type="PANTHER" id="PTHR43615:SF1">
    <property type="entry name" value="PPDK_N DOMAIN-CONTAINING PROTEIN"/>
    <property type="match status" value="1"/>
</dbReference>
<dbReference type="Pfam" id="PF00391">
    <property type="entry name" value="PEP-utilizers"/>
    <property type="match status" value="1"/>
</dbReference>
<dbReference type="Gene3D" id="3.30.1490.20">
    <property type="entry name" value="ATP-grasp fold, A domain"/>
    <property type="match status" value="1"/>
</dbReference>
<dbReference type="NCBIfam" id="NF004878">
    <property type="entry name" value="PRK06241.1-3"/>
    <property type="match status" value="1"/>
</dbReference>
<proteinExistence type="predicted"/>
<evidence type="ECO:0000256" key="1">
    <source>
        <dbReference type="ARBA" id="ARBA00022741"/>
    </source>
</evidence>
<accession>A0A1G8CS01</accession>
<keyword evidence="6" id="KW-1185">Reference proteome</keyword>
<dbReference type="Proteomes" id="UP000199017">
    <property type="component" value="Unassembled WGS sequence"/>
</dbReference>
<evidence type="ECO:0000259" key="4">
    <source>
        <dbReference type="Pfam" id="PF01326"/>
    </source>
</evidence>
<dbReference type="RefSeq" id="WP_091580182.1">
    <property type="nucleotide sequence ID" value="NZ_FNDU01000001.1"/>
</dbReference>
<dbReference type="InterPro" id="IPR013815">
    <property type="entry name" value="ATP_grasp_subdomain_1"/>
</dbReference>
<keyword evidence="2" id="KW-0067">ATP-binding</keyword>
<gene>
    <name evidence="5" type="ORF">SAMN05216352_101425</name>
</gene>
<dbReference type="Pfam" id="PF01326">
    <property type="entry name" value="PPDK_N"/>
    <property type="match status" value="1"/>
</dbReference>
<feature type="domain" description="Pyruvate phosphate dikinase AMP/ATP-binding" evidence="4">
    <location>
        <begin position="17"/>
        <end position="314"/>
    </location>
</feature>
<dbReference type="STRING" id="930129.SAMN05216352_101425"/>
<evidence type="ECO:0000313" key="6">
    <source>
        <dbReference type="Proteomes" id="UP000199017"/>
    </source>
</evidence>
<evidence type="ECO:0000256" key="2">
    <source>
        <dbReference type="ARBA" id="ARBA00022840"/>
    </source>
</evidence>
<keyword evidence="5" id="KW-0670">Pyruvate</keyword>
<dbReference type="SUPFAM" id="SSF56059">
    <property type="entry name" value="Glutathione synthetase ATP-binding domain-like"/>
    <property type="match status" value="1"/>
</dbReference>
<dbReference type="PANTHER" id="PTHR43615">
    <property type="entry name" value="PHOSPHOENOLPYRUVATE SYNTHASE-RELATED"/>
    <property type="match status" value="1"/>
</dbReference>
<dbReference type="Gene3D" id="3.50.30.10">
    <property type="entry name" value="Phosphohistidine domain"/>
    <property type="match status" value="1"/>
</dbReference>
<feature type="domain" description="PEP-utilising enzyme mobile" evidence="3">
    <location>
        <begin position="796"/>
        <end position="866"/>
    </location>
</feature>
<dbReference type="GO" id="GO:0005524">
    <property type="term" value="F:ATP binding"/>
    <property type="evidence" value="ECO:0007669"/>
    <property type="project" value="UniProtKB-KW"/>
</dbReference>